<comment type="catalytic activity">
    <reaction evidence="6">
        <text>UDP-N-acetyl-alpha-D-glucosamine + ATP = UDP-N-acetyl-alpha-D-glucosamine 3'-phosphate + ADP + H(+)</text>
        <dbReference type="Rhea" id="RHEA:32671"/>
        <dbReference type="ChEBI" id="CHEBI:15378"/>
        <dbReference type="ChEBI" id="CHEBI:30616"/>
        <dbReference type="ChEBI" id="CHEBI:57705"/>
        <dbReference type="ChEBI" id="CHEBI:64353"/>
        <dbReference type="ChEBI" id="CHEBI:456216"/>
        <dbReference type="EC" id="2.7.1.176"/>
    </reaction>
</comment>
<evidence type="ECO:0000256" key="4">
    <source>
        <dbReference type="ARBA" id="ARBA00022840"/>
    </source>
</evidence>
<proteinExistence type="inferred from homology"/>
<sequence length="327" mass="35894">MTFDADRTFESLIRPALFADSADAQPSLTLLVGEPGAGRTRAVYRNYPEASGRAVVSAAVLRAFHPDYLELASRRPFELDNALRPAVERWIAQSVGTALNERRSVVLESEALTAEAARAASAAFTEAGFTTEAVVMASRTPDSLLTAASAYLNQRRERIPTQPTTVDAHRAAAVAARDLTIALELEGPFDRVRVLNPGGVALHEAEPRRHPESLQGLAAALDAERQRHYSSIEGVQWLSELRRITEYARQSREDVGPVVETLGELHRLALTTVLPRMPLRPESEAAMRQRAQLEQELSRLEEQLAATRNIPAPLDFPTPAPSRGLDR</sequence>
<dbReference type="Pfam" id="PF06414">
    <property type="entry name" value="Zeta_toxin"/>
    <property type="match status" value="1"/>
</dbReference>
<evidence type="ECO:0000256" key="3">
    <source>
        <dbReference type="ARBA" id="ARBA00022741"/>
    </source>
</evidence>
<evidence type="ECO:0000313" key="10">
    <source>
        <dbReference type="Proteomes" id="UP000740605"/>
    </source>
</evidence>
<evidence type="ECO:0000256" key="5">
    <source>
        <dbReference type="ARBA" id="ARBA00032897"/>
    </source>
</evidence>
<feature type="domain" description="Zeta toxin" evidence="8">
    <location>
        <begin position="22"/>
        <end position="204"/>
    </location>
</feature>
<evidence type="ECO:0000259" key="8">
    <source>
        <dbReference type="Pfam" id="PF06414"/>
    </source>
</evidence>
<gene>
    <name evidence="9" type="ORF">J0P97_10025</name>
</gene>
<reference evidence="9 10" key="1">
    <citation type="submission" date="2021-03" db="EMBL/GenBank/DDBJ databases">
        <title>Microbacterium pauli sp. nov., isolated from microfiltered milk.</title>
        <authorList>
            <person name="Bellassi P."/>
            <person name="Fontana A."/>
            <person name="Callegari M.L."/>
            <person name="Lorenzo M."/>
            <person name="Cappa F."/>
        </authorList>
    </citation>
    <scope>NUCLEOTIDE SEQUENCE [LARGE SCALE GENOMIC DNA]</scope>
    <source>
        <strain evidence="9 10">DSM 18909</strain>
    </source>
</reference>
<accession>A0ABS5XV51</accession>
<evidence type="ECO:0000313" key="9">
    <source>
        <dbReference type="EMBL" id="MBT8798407.1"/>
    </source>
</evidence>
<dbReference type="Gene3D" id="3.40.50.300">
    <property type="entry name" value="P-loop containing nucleotide triphosphate hydrolases"/>
    <property type="match status" value="1"/>
</dbReference>
<organism evidence="9 10">
    <name type="scientific">Microbacterium flavum</name>
    <dbReference type="NCBI Taxonomy" id="415216"/>
    <lineage>
        <taxon>Bacteria</taxon>
        <taxon>Bacillati</taxon>
        <taxon>Actinomycetota</taxon>
        <taxon>Actinomycetes</taxon>
        <taxon>Micrococcales</taxon>
        <taxon>Microbacteriaceae</taxon>
        <taxon>Microbacterium</taxon>
    </lineage>
</organism>
<comment type="similarity">
    <text evidence="1">Belongs to the zeta toxin family.</text>
</comment>
<evidence type="ECO:0000256" key="1">
    <source>
        <dbReference type="ARBA" id="ARBA00009104"/>
    </source>
</evidence>
<comment type="caution">
    <text evidence="9">The sequence shown here is derived from an EMBL/GenBank/DDBJ whole genome shotgun (WGS) entry which is preliminary data.</text>
</comment>
<dbReference type="InterPro" id="IPR027417">
    <property type="entry name" value="P-loop_NTPase"/>
</dbReference>
<protein>
    <recommendedName>
        <fullName evidence="5">UDP-N-acetylglucosamine kinase</fullName>
        <ecNumber evidence="2">2.7.1.176</ecNumber>
    </recommendedName>
    <alternativeName>
        <fullName evidence="5">UDP-N-acetylglucosamine kinase</fullName>
    </alternativeName>
</protein>
<name>A0ABS5XV51_9MICO</name>
<dbReference type="EC" id="2.7.1.176" evidence="2"/>
<dbReference type="Proteomes" id="UP000740605">
    <property type="component" value="Unassembled WGS sequence"/>
</dbReference>
<keyword evidence="3" id="KW-0547">Nucleotide-binding</keyword>
<dbReference type="EMBL" id="JAFLHG010000008">
    <property type="protein sequence ID" value="MBT8798407.1"/>
    <property type="molecule type" value="Genomic_DNA"/>
</dbReference>
<evidence type="ECO:0000256" key="6">
    <source>
        <dbReference type="ARBA" id="ARBA00048178"/>
    </source>
</evidence>
<keyword evidence="10" id="KW-1185">Reference proteome</keyword>
<dbReference type="InterPro" id="IPR010488">
    <property type="entry name" value="Zeta_toxin_domain"/>
</dbReference>
<keyword evidence="4" id="KW-0067">ATP-binding</keyword>
<feature type="region of interest" description="Disordered" evidence="7">
    <location>
        <begin position="308"/>
        <end position="327"/>
    </location>
</feature>
<evidence type="ECO:0000256" key="7">
    <source>
        <dbReference type="SAM" id="MobiDB-lite"/>
    </source>
</evidence>
<evidence type="ECO:0000256" key="2">
    <source>
        <dbReference type="ARBA" id="ARBA00011963"/>
    </source>
</evidence>
<dbReference type="RefSeq" id="WP_215487640.1">
    <property type="nucleotide sequence ID" value="NZ_BAAAPJ010000006.1"/>
</dbReference>